<evidence type="ECO:0000256" key="4">
    <source>
        <dbReference type="ARBA" id="ARBA00022723"/>
    </source>
</evidence>
<evidence type="ECO:0000313" key="10">
    <source>
        <dbReference type="RefSeq" id="XP_031559764.1"/>
    </source>
</evidence>
<evidence type="ECO:0000259" key="8">
    <source>
        <dbReference type="PROSITE" id="PS50970"/>
    </source>
</evidence>
<dbReference type="PIRSF" id="PIRSF037505">
    <property type="entry name" value="Betaine_HMT"/>
    <property type="match status" value="1"/>
</dbReference>
<feature type="binding site" evidence="6 7">
    <location>
        <position position="221"/>
    </location>
    <ligand>
        <name>Zn(2+)</name>
        <dbReference type="ChEBI" id="CHEBI:29105"/>
    </ligand>
</feature>
<proteinExistence type="predicted"/>
<dbReference type="OrthoDB" id="261426at2759"/>
<evidence type="ECO:0000256" key="2">
    <source>
        <dbReference type="ARBA" id="ARBA00022603"/>
    </source>
</evidence>
<dbReference type="KEGG" id="aten:116295943"/>
<keyword evidence="5 6" id="KW-0862">Zinc</keyword>
<dbReference type="Gene3D" id="3.20.20.330">
    <property type="entry name" value="Homocysteine-binding-like domain"/>
    <property type="match status" value="1"/>
</dbReference>
<dbReference type="RefSeq" id="XP_031559764.1">
    <property type="nucleotide sequence ID" value="XM_031703904.1"/>
</dbReference>
<sequence>MASLPKKKKYNMSEKRGILERLDAGEVIIGDGGFTAALEKRGYVMAGKWTPECTVENPEAVRQLHREFLRAGADVMQAFTYSMQDEPVEIDGKTVSWDEINDAACKLAKEVAEEGPYALCSGSLCETVQAYRSGKVPKEVIKEKFKKQVDIFVKNGVDLLIAEYISHVGEAELMVEVMKASGKPTAVTLAIGKDGDRHGVLPGECALRLARAGADIIGVNCRFDPERSLEVMKEMQHALKKEGIKMHYMVQPLGFWTPDANALGFIGLAEFPFAMDPRALTRWDCHKFARKAYDMGIRYIGGCCGFEPHHIRALAEELSPERGRLPLGTKKHGLWGESLNNYTVPHLKVKANRAFWENLQPATGRPYSAPLSEPAGEWHD</sequence>
<feature type="binding site" evidence="6 7">
    <location>
        <position position="304"/>
    </location>
    <ligand>
        <name>Zn(2+)</name>
        <dbReference type="ChEBI" id="CHEBI:29105"/>
    </ligand>
</feature>
<keyword evidence="9" id="KW-1185">Reference proteome</keyword>
<keyword evidence="3 7" id="KW-0808">Transferase</keyword>
<accession>A0A6P8HTN5</accession>
<comment type="pathway">
    <text evidence="1">Amino-acid biosynthesis; L-methionine biosynthesis via de novo pathway; L-methionine from L-homocysteine (BhmT route): step 1/1.</text>
</comment>
<comment type="cofactor">
    <cofactor evidence="6">
        <name>Zn(2+)</name>
        <dbReference type="ChEBI" id="CHEBI:29105"/>
    </cofactor>
    <text evidence="6">Binds 1 zinc ion per subunit.</text>
</comment>
<dbReference type="GO" id="GO:0008270">
    <property type="term" value="F:zinc ion binding"/>
    <property type="evidence" value="ECO:0007669"/>
    <property type="project" value="InterPro"/>
</dbReference>
<dbReference type="InterPro" id="IPR017226">
    <property type="entry name" value="BHMT-like"/>
</dbReference>
<evidence type="ECO:0000256" key="6">
    <source>
        <dbReference type="PIRSR" id="PIRSR037505-2"/>
    </source>
</evidence>
<dbReference type="AlphaFoldDB" id="A0A6P8HTN5"/>
<dbReference type="GO" id="GO:0047150">
    <property type="term" value="F:betaine-homocysteine S-methyltransferase activity"/>
    <property type="evidence" value="ECO:0007669"/>
    <property type="project" value="TreeGrafter"/>
</dbReference>
<keyword evidence="2 7" id="KW-0489">Methyltransferase</keyword>
<dbReference type="InParanoid" id="A0A6P8HTN5"/>
<evidence type="ECO:0000313" key="9">
    <source>
        <dbReference type="Proteomes" id="UP000515163"/>
    </source>
</evidence>
<gene>
    <name evidence="10" type="primary">LOC116295943</name>
</gene>
<dbReference type="PANTHER" id="PTHR46120">
    <property type="entry name" value="BETAINE--HOMOCYSTEINE S-METHYLTRANSFERASE 1"/>
    <property type="match status" value="1"/>
</dbReference>
<dbReference type="SUPFAM" id="SSF82282">
    <property type="entry name" value="Homocysteine S-methyltransferase"/>
    <property type="match status" value="1"/>
</dbReference>
<protein>
    <submittedName>
        <fullName evidence="10">Betaine--homocysteine S-methyltransferase 1-like</fullName>
    </submittedName>
</protein>
<dbReference type="PANTHER" id="PTHR46120:SF1">
    <property type="entry name" value="HCY-BINDING DOMAIN-CONTAINING PROTEIN"/>
    <property type="match status" value="1"/>
</dbReference>
<name>A0A6P8HTN5_ACTTE</name>
<dbReference type="Proteomes" id="UP000515163">
    <property type="component" value="Unplaced"/>
</dbReference>
<keyword evidence="4 6" id="KW-0479">Metal-binding</keyword>
<feature type="binding site" evidence="6 7">
    <location>
        <position position="303"/>
    </location>
    <ligand>
        <name>Zn(2+)</name>
        <dbReference type="ChEBI" id="CHEBI:29105"/>
    </ligand>
</feature>
<dbReference type="GO" id="GO:0009086">
    <property type="term" value="P:methionine biosynthetic process"/>
    <property type="evidence" value="ECO:0007669"/>
    <property type="project" value="InterPro"/>
</dbReference>
<dbReference type="InterPro" id="IPR051524">
    <property type="entry name" value="BHMT"/>
</dbReference>
<evidence type="ECO:0000256" key="5">
    <source>
        <dbReference type="ARBA" id="ARBA00022833"/>
    </source>
</evidence>
<dbReference type="Pfam" id="PF02574">
    <property type="entry name" value="S-methyl_trans"/>
    <property type="match status" value="1"/>
</dbReference>
<dbReference type="PROSITE" id="PS50970">
    <property type="entry name" value="HCY"/>
    <property type="match status" value="1"/>
</dbReference>
<dbReference type="GO" id="GO:0032259">
    <property type="term" value="P:methylation"/>
    <property type="evidence" value="ECO:0007669"/>
    <property type="project" value="UniProtKB-KW"/>
</dbReference>
<dbReference type="UniPathway" id="UPA00051">
    <property type="reaction ID" value="UER00083"/>
</dbReference>
<reference evidence="10" key="1">
    <citation type="submission" date="2025-08" db="UniProtKB">
        <authorList>
            <consortium name="RefSeq"/>
        </authorList>
    </citation>
    <scope>IDENTIFICATION</scope>
    <source>
        <tissue evidence="10">Tentacle</tissue>
    </source>
</reference>
<dbReference type="InterPro" id="IPR003726">
    <property type="entry name" value="HCY_dom"/>
</dbReference>
<dbReference type="GeneID" id="116295943"/>
<organism evidence="9 10">
    <name type="scientific">Actinia tenebrosa</name>
    <name type="common">Australian red waratah sea anemone</name>
    <dbReference type="NCBI Taxonomy" id="6105"/>
    <lineage>
        <taxon>Eukaryota</taxon>
        <taxon>Metazoa</taxon>
        <taxon>Cnidaria</taxon>
        <taxon>Anthozoa</taxon>
        <taxon>Hexacorallia</taxon>
        <taxon>Actiniaria</taxon>
        <taxon>Actiniidae</taxon>
        <taxon>Actinia</taxon>
    </lineage>
</organism>
<evidence type="ECO:0000256" key="3">
    <source>
        <dbReference type="ARBA" id="ARBA00022679"/>
    </source>
</evidence>
<evidence type="ECO:0000256" key="1">
    <source>
        <dbReference type="ARBA" id="ARBA00005137"/>
    </source>
</evidence>
<evidence type="ECO:0000256" key="7">
    <source>
        <dbReference type="PROSITE-ProRule" id="PRU00333"/>
    </source>
</evidence>
<dbReference type="InterPro" id="IPR036589">
    <property type="entry name" value="HCY_dom_sf"/>
</dbReference>
<feature type="domain" description="Hcy-binding" evidence="8">
    <location>
        <begin position="16"/>
        <end position="318"/>
    </location>
</feature>
<dbReference type="FunFam" id="3.20.20.330:FF:000003">
    <property type="entry name" value="Betaine--homocysteine S-methyltransferase 1"/>
    <property type="match status" value="1"/>
</dbReference>